<dbReference type="InterPro" id="IPR002698">
    <property type="entry name" value="FTHF_cligase"/>
</dbReference>
<dbReference type="EMBL" id="SXDP01000001">
    <property type="protein sequence ID" value="NEZ45945.1"/>
    <property type="molecule type" value="Genomic_DNA"/>
</dbReference>
<keyword evidence="5" id="KW-0460">Magnesium</keyword>
<dbReference type="Proteomes" id="UP000473885">
    <property type="component" value="Unassembled WGS sequence"/>
</dbReference>
<evidence type="ECO:0000313" key="6">
    <source>
        <dbReference type="EMBL" id="NEZ45945.1"/>
    </source>
</evidence>
<gene>
    <name evidence="6" type="ORF">FDF74_01815</name>
</gene>
<dbReference type="AlphaFoldDB" id="A0A6M0R6W6"/>
<name>A0A6M0R6W6_9CLOT</name>
<evidence type="ECO:0000256" key="4">
    <source>
        <dbReference type="PIRSR" id="PIRSR006806-1"/>
    </source>
</evidence>
<dbReference type="PANTHER" id="PTHR23407:SF1">
    <property type="entry name" value="5-FORMYLTETRAHYDROFOLATE CYCLO-LIGASE"/>
    <property type="match status" value="1"/>
</dbReference>
<evidence type="ECO:0000256" key="5">
    <source>
        <dbReference type="RuleBase" id="RU361279"/>
    </source>
</evidence>
<feature type="binding site" evidence="4">
    <location>
        <position position="57"/>
    </location>
    <ligand>
        <name>substrate</name>
    </ligand>
</feature>
<dbReference type="Gene3D" id="3.40.50.10420">
    <property type="entry name" value="NagB/RpiA/CoA transferase-like"/>
    <property type="match status" value="1"/>
</dbReference>
<keyword evidence="7" id="KW-1185">Reference proteome</keyword>
<sequence length="185" mass="21073">MEMDVKKALRKKMKGKRAFLNELDKLNKDNIIKDKFLSSDFYKNSVGIFIYVSLQKEVDTHSIIKQALKDEKRVFVPKVISLNQGMVAVEIKDFSCLKQCGTYKILEPVDFNKKINKEDIDLAAVPGIAFDRKGGRLGYGGGFYDRFFVGLNKNVPKIALAYDFQIVDDVPKNNHDICVDKIITD</sequence>
<dbReference type="PANTHER" id="PTHR23407">
    <property type="entry name" value="ATPASE INHIBITOR/5-FORMYLTETRAHYDROFOLATE CYCLO-LIGASE"/>
    <property type="match status" value="1"/>
</dbReference>
<comment type="catalytic activity">
    <reaction evidence="5">
        <text>(6S)-5-formyl-5,6,7,8-tetrahydrofolate + ATP = (6R)-5,10-methenyltetrahydrofolate + ADP + phosphate</text>
        <dbReference type="Rhea" id="RHEA:10488"/>
        <dbReference type="ChEBI" id="CHEBI:30616"/>
        <dbReference type="ChEBI" id="CHEBI:43474"/>
        <dbReference type="ChEBI" id="CHEBI:57455"/>
        <dbReference type="ChEBI" id="CHEBI:57457"/>
        <dbReference type="ChEBI" id="CHEBI:456216"/>
        <dbReference type="EC" id="6.3.3.2"/>
    </reaction>
</comment>
<feature type="binding site" evidence="4">
    <location>
        <begin position="6"/>
        <end position="10"/>
    </location>
    <ligand>
        <name>ATP</name>
        <dbReference type="ChEBI" id="CHEBI:30616"/>
    </ligand>
</feature>
<dbReference type="Pfam" id="PF01812">
    <property type="entry name" value="5-FTHF_cyc-lig"/>
    <property type="match status" value="1"/>
</dbReference>
<dbReference type="GO" id="GO:0035999">
    <property type="term" value="P:tetrahydrofolate interconversion"/>
    <property type="evidence" value="ECO:0007669"/>
    <property type="project" value="TreeGrafter"/>
</dbReference>
<evidence type="ECO:0000256" key="2">
    <source>
        <dbReference type="ARBA" id="ARBA00022741"/>
    </source>
</evidence>
<comment type="caution">
    <text evidence="6">The sequence shown here is derived from an EMBL/GenBank/DDBJ whole genome shotgun (WGS) entry which is preliminary data.</text>
</comment>
<evidence type="ECO:0000256" key="1">
    <source>
        <dbReference type="ARBA" id="ARBA00010638"/>
    </source>
</evidence>
<proteinExistence type="inferred from homology"/>
<dbReference type="SUPFAM" id="SSF100950">
    <property type="entry name" value="NagB/RpiA/CoA transferase-like"/>
    <property type="match status" value="1"/>
</dbReference>
<dbReference type="InterPro" id="IPR037171">
    <property type="entry name" value="NagB/RpiA_transferase-like"/>
</dbReference>
<dbReference type="GO" id="GO:0009396">
    <property type="term" value="P:folic acid-containing compound biosynthetic process"/>
    <property type="evidence" value="ECO:0007669"/>
    <property type="project" value="TreeGrafter"/>
</dbReference>
<dbReference type="NCBIfam" id="TIGR02727">
    <property type="entry name" value="MTHFS_bact"/>
    <property type="match status" value="1"/>
</dbReference>
<feature type="binding site" evidence="4">
    <location>
        <position position="52"/>
    </location>
    <ligand>
        <name>substrate</name>
    </ligand>
</feature>
<evidence type="ECO:0000313" key="7">
    <source>
        <dbReference type="Proteomes" id="UP000473885"/>
    </source>
</evidence>
<keyword evidence="3 4" id="KW-0067">ATP-binding</keyword>
<organism evidence="6 7">
    <name type="scientific">Clostridium niameyense</name>
    <dbReference type="NCBI Taxonomy" id="1622073"/>
    <lineage>
        <taxon>Bacteria</taxon>
        <taxon>Bacillati</taxon>
        <taxon>Bacillota</taxon>
        <taxon>Clostridia</taxon>
        <taxon>Eubacteriales</taxon>
        <taxon>Clostridiaceae</taxon>
        <taxon>Clostridium</taxon>
    </lineage>
</organism>
<comment type="similarity">
    <text evidence="1 5">Belongs to the 5-formyltetrahydrofolate cyclo-ligase family.</text>
</comment>
<keyword evidence="6" id="KW-0436">Ligase</keyword>
<dbReference type="PIRSF" id="PIRSF006806">
    <property type="entry name" value="FTHF_cligase"/>
    <property type="match status" value="1"/>
</dbReference>
<reference evidence="6 7" key="1">
    <citation type="submission" date="2019-04" db="EMBL/GenBank/DDBJ databases">
        <title>Genome sequencing of Clostridium botulinum Groups I-IV and Clostridium butyricum.</title>
        <authorList>
            <person name="Brunt J."/>
            <person name="Van Vliet A.H.M."/>
            <person name="Stringer S.C."/>
            <person name="Carter A.T."/>
            <person name="Peck M.W."/>
        </authorList>
    </citation>
    <scope>NUCLEOTIDE SEQUENCE [LARGE SCALE GENOMIC DNA]</scope>
    <source>
        <strain evidence="6 7">IFR 18/094</strain>
    </source>
</reference>
<feature type="binding site" evidence="4">
    <location>
        <begin position="136"/>
        <end position="144"/>
    </location>
    <ligand>
        <name>ATP</name>
        <dbReference type="ChEBI" id="CHEBI:30616"/>
    </ligand>
</feature>
<dbReference type="GO" id="GO:0046872">
    <property type="term" value="F:metal ion binding"/>
    <property type="evidence" value="ECO:0007669"/>
    <property type="project" value="UniProtKB-KW"/>
</dbReference>
<evidence type="ECO:0000256" key="3">
    <source>
        <dbReference type="ARBA" id="ARBA00022840"/>
    </source>
</evidence>
<dbReference type="GO" id="GO:0030272">
    <property type="term" value="F:5-formyltetrahydrofolate cyclo-ligase activity"/>
    <property type="evidence" value="ECO:0007669"/>
    <property type="project" value="UniProtKB-EC"/>
</dbReference>
<dbReference type="InterPro" id="IPR024185">
    <property type="entry name" value="FTHF_cligase-like_sf"/>
</dbReference>
<comment type="cofactor">
    <cofactor evidence="5">
        <name>Mg(2+)</name>
        <dbReference type="ChEBI" id="CHEBI:18420"/>
    </cofactor>
</comment>
<keyword evidence="2 4" id="KW-0547">Nucleotide-binding</keyword>
<protein>
    <recommendedName>
        <fullName evidence="5">5-formyltetrahydrofolate cyclo-ligase</fullName>
        <ecNumber evidence="5">6.3.3.2</ecNumber>
    </recommendedName>
</protein>
<dbReference type="EC" id="6.3.3.2" evidence="5"/>
<keyword evidence="5" id="KW-0479">Metal-binding</keyword>
<dbReference type="GO" id="GO:0005524">
    <property type="term" value="F:ATP binding"/>
    <property type="evidence" value="ECO:0007669"/>
    <property type="project" value="UniProtKB-KW"/>
</dbReference>
<accession>A0A6M0R6W6</accession>